<keyword evidence="4 8" id="KW-0378">Hydrolase</keyword>
<evidence type="ECO:0000256" key="6">
    <source>
        <dbReference type="ARBA" id="ARBA00023125"/>
    </source>
</evidence>
<keyword evidence="2 8" id="KW-0645">Protease</keyword>
<dbReference type="InterPro" id="IPR036590">
    <property type="entry name" value="SRAP-like"/>
</dbReference>
<comment type="caution">
    <text evidence="9">The sequence shown here is derived from an EMBL/GenBank/DDBJ whole genome shotgun (WGS) entry which is preliminary data.</text>
</comment>
<dbReference type="GO" id="GO:0006508">
    <property type="term" value="P:proteolysis"/>
    <property type="evidence" value="ECO:0007669"/>
    <property type="project" value="UniProtKB-KW"/>
</dbReference>
<evidence type="ECO:0000313" key="9">
    <source>
        <dbReference type="EMBL" id="GIP17955.1"/>
    </source>
</evidence>
<evidence type="ECO:0000256" key="1">
    <source>
        <dbReference type="ARBA" id="ARBA00008136"/>
    </source>
</evidence>
<evidence type="ECO:0000256" key="7">
    <source>
        <dbReference type="ARBA" id="ARBA00023239"/>
    </source>
</evidence>
<dbReference type="GO" id="GO:0106300">
    <property type="term" value="P:protein-DNA covalent cross-linking repair"/>
    <property type="evidence" value="ECO:0007669"/>
    <property type="project" value="InterPro"/>
</dbReference>
<keyword evidence="7" id="KW-0456">Lyase</keyword>
<reference evidence="9" key="1">
    <citation type="submission" date="2021-03" db="EMBL/GenBank/DDBJ databases">
        <title>Antimicrobial resistance genes in bacteria isolated from Japanese honey, and their potential for conferring macrolide and lincosamide resistance in the American foulbrood pathogen Paenibacillus larvae.</title>
        <authorList>
            <person name="Okamoto M."/>
            <person name="Kumagai M."/>
            <person name="Kanamori H."/>
            <person name="Takamatsu D."/>
        </authorList>
    </citation>
    <scope>NUCLEOTIDE SEQUENCE</scope>
    <source>
        <strain evidence="9">J40TS1</strain>
    </source>
</reference>
<dbReference type="RefSeq" id="WP_213517818.1">
    <property type="nucleotide sequence ID" value="NZ_BOSE01000007.1"/>
</dbReference>
<keyword evidence="6" id="KW-0238">DNA-binding</keyword>
<evidence type="ECO:0000256" key="2">
    <source>
        <dbReference type="ARBA" id="ARBA00022670"/>
    </source>
</evidence>
<accession>A0A919YQS4</accession>
<dbReference type="GO" id="GO:0008233">
    <property type="term" value="F:peptidase activity"/>
    <property type="evidence" value="ECO:0007669"/>
    <property type="project" value="UniProtKB-KW"/>
</dbReference>
<evidence type="ECO:0000256" key="8">
    <source>
        <dbReference type="RuleBase" id="RU364100"/>
    </source>
</evidence>
<dbReference type="PANTHER" id="PTHR13604:SF0">
    <property type="entry name" value="ABASIC SITE PROCESSING PROTEIN HMCES"/>
    <property type="match status" value="1"/>
</dbReference>
<dbReference type="EMBL" id="BOSE01000007">
    <property type="protein sequence ID" value="GIP17955.1"/>
    <property type="molecule type" value="Genomic_DNA"/>
</dbReference>
<keyword evidence="5" id="KW-0190">Covalent protein-DNA linkage</keyword>
<evidence type="ECO:0000256" key="4">
    <source>
        <dbReference type="ARBA" id="ARBA00022801"/>
    </source>
</evidence>
<evidence type="ECO:0000256" key="5">
    <source>
        <dbReference type="ARBA" id="ARBA00023124"/>
    </source>
</evidence>
<dbReference type="SUPFAM" id="SSF143081">
    <property type="entry name" value="BB1717-like"/>
    <property type="match status" value="1"/>
</dbReference>
<proteinExistence type="inferred from homology"/>
<evidence type="ECO:0000313" key="10">
    <source>
        <dbReference type="Proteomes" id="UP000683139"/>
    </source>
</evidence>
<dbReference type="Proteomes" id="UP000683139">
    <property type="component" value="Unassembled WGS sequence"/>
</dbReference>
<name>A0A919YQS4_9BACL</name>
<dbReference type="Gene3D" id="3.90.1680.10">
    <property type="entry name" value="SOS response associated peptidase-like"/>
    <property type="match status" value="1"/>
</dbReference>
<dbReference type="EC" id="3.4.-.-" evidence="8"/>
<dbReference type="AlphaFoldDB" id="A0A919YQS4"/>
<dbReference type="InterPro" id="IPR003738">
    <property type="entry name" value="SRAP"/>
</dbReference>
<sequence>MIERFSLKADVSDIVEQFKARKVIQSTNQRFNVAPTSHISIVMNDRHQQRIVHEARWGMFPFWAKDSINTTKADIRRKPFLLELAQRNRCIIPCTGFYGAKQIGQERDPRAMHIVMTGKPLFGIAGIFDRFRNAQGKEYHVFTMLTEENVGHMSDWQSTLPIVLDEEGIEAWLNPKERNYEFLQMHLPRLEGYQLRAYPVTNEVHNDMYDSPECIRELKIDFA</sequence>
<dbReference type="PANTHER" id="PTHR13604">
    <property type="entry name" value="DC12-RELATED"/>
    <property type="match status" value="1"/>
</dbReference>
<comment type="similarity">
    <text evidence="1 8">Belongs to the SOS response-associated peptidase family.</text>
</comment>
<dbReference type="GO" id="GO:0016829">
    <property type="term" value="F:lyase activity"/>
    <property type="evidence" value="ECO:0007669"/>
    <property type="project" value="UniProtKB-KW"/>
</dbReference>
<keyword evidence="10" id="KW-1185">Reference proteome</keyword>
<dbReference type="Pfam" id="PF02586">
    <property type="entry name" value="SRAP"/>
    <property type="match status" value="1"/>
</dbReference>
<evidence type="ECO:0000256" key="3">
    <source>
        <dbReference type="ARBA" id="ARBA00022763"/>
    </source>
</evidence>
<protein>
    <recommendedName>
        <fullName evidence="8">Abasic site processing protein</fullName>
        <ecNumber evidence="8">3.4.-.-</ecNumber>
    </recommendedName>
</protein>
<keyword evidence="3" id="KW-0227">DNA damage</keyword>
<dbReference type="GO" id="GO:0003697">
    <property type="term" value="F:single-stranded DNA binding"/>
    <property type="evidence" value="ECO:0007669"/>
    <property type="project" value="InterPro"/>
</dbReference>
<gene>
    <name evidence="9" type="primary">yoqW</name>
    <name evidence="9" type="ORF">J40TS1_35970</name>
</gene>
<organism evidence="9 10">
    <name type="scientific">Paenibacillus montaniterrae</name>
    <dbReference type="NCBI Taxonomy" id="429341"/>
    <lineage>
        <taxon>Bacteria</taxon>
        <taxon>Bacillati</taxon>
        <taxon>Bacillota</taxon>
        <taxon>Bacilli</taxon>
        <taxon>Bacillales</taxon>
        <taxon>Paenibacillaceae</taxon>
        <taxon>Paenibacillus</taxon>
    </lineage>
</organism>